<comment type="similarity">
    <text evidence="2 3">Belongs to the outer membrane factor (OMF) (TC 1.B.17) family.</text>
</comment>
<dbReference type="GO" id="GO:0009279">
    <property type="term" value="C:cell outer membrane"/>
    <property type="evidence" value="ECO:0007669"/>
    <property type="project" value="UniProtKB-SubCell"/>
</dbReference>
<dbReference type="Pfam" id="PF02321">
    <property type="entry name" value="OEP"/>
    <property type="match status" value="2"/>
</dbReference>
<dbReference type="InterPro" id="IPR003423">
    <property type="entry name" value="OMP_efflux"/>
</dbReference>
<dbReference type="GO" id="GO:0015562">
    <property type="term" value="F:efflux transmembrane transporter activity"/>
    <property type="evidence" value="ECO:0007669"/>
    <property type="project" value="InterPro"/>
</dbReference>
<evidence type="ECO:0000313" key="5">
    <source>
        <dbReference type="Proteomes" id="UP000641429"/>
    </source>
</evidence>
<dbReference type="Proteomes" id="UP000641429">
    <property type="component" value="Unassembled WGS sequence"/>
</dbReference>
<keyword evidence="3" id="KW-0472">Membrane</keyword>
<comment type="caution">
    <text evidence="4">The sequence shown here is derived from an EMBL/GenBank/DDBJ whole genome shotgun (WGS) entry which is preliminary data.</text>
</comment>
<keyword evidence="3" id="KW-1134">Transmembrane beta strand</keyword>
<evidence type="ECO:0000256" key="3">
    <source>
        <dbReference type="RuleBase" id="RU362097"/>
    </source>
</evidence>
<organism evidence="4 5">
    <name type="scientific">Enterobacter asburiae</name>
    <dbReference type="NCBI Taxonomy" id="61645"/>
    <lineage>
        <taxon>Bacteria</taxon>
        <taxon>Pseudomonadati</taxon>
        <taxon>Pseudomonadota</taxon>
        <taxon>Gammaproteobacteria</taxon>
        <taxon>Enterobacterales</taxon>
        <taxon>Enterobacteriaceae</taxon>
        <taxon>Enterobacter</taxon>
        <taxon>Enterobacter cloacae complex</taxon>
    </lineage>
</organism>
<gene>
    <name evidence="4" type="ORF">JGT27_16160</name>
</gene>
<evidence type="ECO:0000256" key="1">
    <source>
        <dbReference type="ARBA" id="ARBA00004459"/>
    </source>
</evidence>
<reference evidence="4" key="1">
    <citation type="submission" date="2020-12" db="EMBL/GenBank/DDBJ databases">
        <title>Molecular epidemiology of VIM- metallo-b-lactamase-producing Enterobacter cloacae complex isolated in France between 2015 and 2018.</title>
        <authorList>
            <person name="Emeraud C."/>
            <person name="Petit C."/>
            <person name="Bonnin R."/>
            <person name="Naas T."/>
            <person name="Dortet L."/>
        </authorList>
    </citation>
    <scope>NUCLEOTIDE SEQUENCE</scope>
    <source>
        <strain evidence="4">170C2</strain>
    </source>
</reference>
<dbReference type="RefSeq" id="WP_198996554.1">
    <property type="nucleotide sequence ID" value="NZ_JAELXN010000058.1"/>
</dbReference>
<dbReference type="EMBL" id="JAELXN010000058">
    <property type="protein sequence ID" value="MBJ6597227.1"/>
    <property type="molecule type" value="Genomic_DNA"/>
</dbReference>
<dbReference type="InterPro" id="IPR010131">
    <property type="entry name" value="MdtP/NodT-like"/>
</dbReference>
<sequence>MIPETTRFTSLTITLFSALLLSGCGLMPDYHRPETAIPLKWNQQEVSLQGTNVARSSAPYFNDEKLQQLIKLTIAGNKDLQVSALNLKKVGEQYGADRLSTLPNIGMTVEKTAAHEPAGIYDTVDTGAVTYHQFDAKLVSASWEIDFWGRLRSLKEASLNEYLAAGATSRALRINLIEQTVSAYFNYLSSREAAEISTQLLKNKLTEKEMVHQAYLEGALTQNDVIEADKEAERAQTELMTFKLQAQQNYNALQLLVGQPLPASLFKNVALSQNWRFPLLQSGLPSDVLLRRPDVVSAEYALKAANARIGAARAAFFPSVSITAAGGSTSAELSNLLSAGTASWSFVPSLNLPIFDGGKNAANLSIAELNKQVEIVNYQKAIQQAFRDVSDALAGQAAMKARYGNSEAIYTAAMTQYQMSVMTQTAGQLSTEGLVHKNNELLEARKQLLESRLKYLIQGVKLYSVLGGDSAI</sequence>
<keyword evidence="3" id="KW-0812">Transmembrane</keyword>
<proteinExistence type="inferred from homology"/>
<keyword evidence="3" id="KW-0449">Lipoprotein</keyword>
<dbReference type="Gene3D" id="2.20.200.10">
    <property type="entry name" value="Outer membrane efflux proteins (OEP)"/>
    <property type="match status" value="1"/>
</dbReference>
<dbReference type="PROSITE" id="PS51257">
    <property type="entry name" value="PROKAR_LIPOPROTEIN"/>
    <property type="match status" value="1"/>
</dbReference>
<dbReference type="Gene3D" id="1.20.1600.10">
    <property type="entry name" value="Outer membrane efflux proteins (OEP)"/>
    <property type="match status" value="1"/>
</dbReference>
<dbReference type="PANTHER" id="PTHR30203:SF33">
    <property type="entry name" value="BLR4455 PROTEIN"/>
    <property type="match status" value="1"/>
</dbReference>
<protein>
    <submittedName>
        <fullName evidence="4">Efflux transporter outer membrane subunit</fullName>
    </submittedName>
</protein>
<dbReference type="AlphaFoldDB" id="A0A8I1G4V9"/>
<evidence type="ECO:0000313" key="4">
    <source>
        <dbReference type="EMBL" id="MBJ6597227.1"/>
    </source>
</evidence>
<keyword evidence="3" id="KW-0564">Palmitate</keyword>
<accession>A0A8I1G4V9</accession>
<comment type="subcellular location">
    <subcellularLocation>
        <location evidence="1 3">Cell outer membrane</location>
        <topology evidence="1 3">Lipid-anchor</topology>
    </subcellularLocation>
</comment>
<dbReference type="PANTHER" id="PTHR30203">
    <property type="entry name" value="OUTER MEMBRANE CATION EFFLUX PROTEIN"/>
    <property type="match status" value="1"/>
</dbReference>
<dbReference type="NCBIfam" id="TIGR01845">
    <property type="entry name" value="outer_NodT"/>
    <property type="match status" value="1"/>
</dbReference>
<dbReference type="SUPFAM" id="SSF56954">
    <property type="entry name" value="Outer membrane efflux proteins (OEP)"/>
    <property type="match status" value="1"/>
</dbReference>
<evidence type="ECO:0000256" key="2">
    <source>
        <dbReference type="ARBA" id="ARBA00007613"/>
    </source>
</evidence>
<name>A0A8I1G4V9_ENTAS</name>